<dbReference type="PANTHER" id="PTHR21248">
    <property type="entry name" value="CARDIOLIPIN SYNTHASE"/>
    <property type="match status" value="1"/>
</dbReference>
<feature type="domain" description="PLD phosphodiesterase" evidence="8">
    <location>
        <begin position="203"/>
        <end position="230"/>
    </location>
</feature>
<name>A0A0W8FP12_9ZZZZ</name>
<dbReference type="Pfam" id="PF13091">
    <property type="entry name" value="PLDc_2"/>
    <property type="match status" value="2"/>
</dbReference>
<dbReference type="AlphaFoldDB" id="A0A0W8FP12"/>
<proteinExistence type="predicted"/>
<comment type="caution">
    <text evidence="9">The sequence shown here is derived from an EMBL/GenBank/DDBJ whole genome shotgun (WGS) entry which is preliminary data.</text>
</comment>
<dbReference type="EMBL" id="LNQE01000946">
    <property type="protein sequence ID" value="KUG22671.1"/>
    <property type="molecule type" value="Genomic_DNA"/>
</dbReference>
<dbReference type="InterPro" id="IPR001736">
    <property type="entry name" value="PLipase_D/transphosphatidylase"/>
</dbReference>
<dbReference type="CDD" id="cd09110">
    <property type="entry name" value="PLDc_CLS_1"/>
    <property type="match status" value="1"/>
</dbReference>
<evidence type="ECO:0000256" key="6">
    <source>
        <dbReference type="ARBA" id="ARBA00022989"/>
    </source>
</evidence>
<evidence type="ECO:0000256" key="1">
    <source>
        <dbReference type="ARBA" id="ARBA00004236"/>
    </source>
</evidence>
<dbReference type="GO" id="GO:0008808">
    <property type="term" value="F:cardiolipin synthase activity"/>
    <property type="evidence" value="ECO:0007669"/>
    <property type="project" value="InterPro"/>
</dbReference>
<keyword evidence="6" id="KW-1133">Transmembrane helix</keyword>
<evidence type="ECO:0000313" key="9">
    <source>
        <dbReference type="EMBL" id="KUG22671.1"/>
    </source>
</evidence>
<accession>A0A0W8FP12</accession>
<evidence type="ECO:0000256" key="5">
    <source>
        <dbReference type="ARBA" id="ARBA00022737"/>
    </source>
</evidence>
<dbReference type="CDD" id="cd09159">
    <property type="entry name" value="PLDc_ybhO_like_2"/>
    <property type="match status" value="1"/>
</dbReference>
<evidence type="ECO:0000256" key="3">
    <source>
        <dbReference type="ARBA" id="ARBA00022679"/>
    </source>
</evidence>
<evidence type="ECO:0000256" key="2">
    <source>
        <dbReference type="ARBA" id="ARBA00022475"/>
    </source>
</evidence>
<keyword evidence="7" id="KW-0472">Membrane</keyword>
<dbReference type="SMART" id="SM00155">
    <property type="entry name" value="PLDc"/>
    <property type="match status" value="2"/>
</dbReference>
<dbReference type="PANTHER" id="PTHR21248:SF22">
    <property type="entry name" value="PHOSPHOLIPASE D"/>
    <property type="match status" value="1"/>
</dbReference>
<keyword evidence="3" id="KW-0808">Transferase</keyword>
<evidence type="ECO:0000259" key="8">
    <source>
        <dbReference type="PROSITE" id="PS50035"/>
    </source>
</evidence>
<organism evidence="9">
    <name type="scientific">hydrocarbon metagenome</name>
    <dbReference type="NCBI Taxonomy" id="938273"/>
    <lineage>
        <taxon>unclassified sequences</taxon>
        <taxon>metagenomes</taxon>
        <taxon>ecological metagenomes</taxon>
    </lineage>
</organism>
<dbReference type="NCBIfam" id="TIGR04265">
    <property type="entry name" value="bac_cardiolipin"/>
    <property type="match status" value="1"/>
</dbReference>
<dbReference type="GO" id="GO:0032049">
    <property type="term" value="P:cardiolipin biosynthetic process"/>
    <property type="evidence" value="ECO:0007669"/>
    <property type="project" value="InterPro"/>
</dbReference>
<evidence type="ECO:0000256" key="7">
    <source>
        <dbReference type="ARBA" id="ARBA00023136"/>
    </source>
</evidence>
<reference evidence="9" key="1">
    <citation type="journal article" date="2015" name="Proc. Natl. Acad. Sci. U.S.A.">
        <title>Networks of energetic and metabolic interactions define dynamics in microbial communities.</title>
        <authorList>
            <person name="Embree M."/>
            <person name="Liu J.K."/>
            <person name="Al-Bassam M.M."/>
            <person name="Zengler K."/>
        </authorList>
    </citation>
    <scope>NUCLEOTIDE SEQUENCE</scope>
</reference>
<comment type="subcellular location">
    <subcellularLocation>
        <location evidence="1">Cell membrane</location>
    </subcellularLocation>
</comment>
<dbReference type="InterPro" id="IPR025202">
    <property type="entry name" value="PLD-like_dom"/>
</dbReference>
<dbReference type="SUPFAM" id="SSF56024">
    <property type="entry name" value="Phospholipase D/nuclease"/>
    <property type="match status" value="2"/>
</dbReference>
<keyword evidence="4" id="KW-0812">Transmembrane</keyword>
<keyword evidence="2" id="KW-1003">Cell membrane</keyword>
<dbReference type="InterPro" id="IPR022924">
    <property type="entry name" value="Cardiolipin_synthase"/>
</dbReference>
<dbReference type="PROSITE" id="PS50035">
    <property type="entry name" value="PLD"/>
    <property type="match status" value="2"/>
</dbReference>
<evidence type="ECO:0000256" key="4">
    <source>
        <dbReference type="ARBA" id="ARBA00022692"/>
    </source>
</evidence>
<gene>
    <name evidence="9" type="ORF">ASZ90_007566</name>
</gene>
<protein>
    <submittedName>
        <fullName evidence="9">Cardiolipin synthetase</fullName>
    </submittedName>
</protein>
<sequence>MLQKNCFDKHMKIARRFFLFFLFASILTLGNGCATLPRVSEKIAEAPTAQEPRQIVSSKGLLSPQKSNAIMERLKQSVNPTDILERYTAVIESVTESPLTRGNKVGLLINGPATYAAMFAAIRSAKDHINLETFILEDDEIGKKFTDLLLQKQKEGIQVNIIYDSMGSITTSESFFQRLRDEGIQVVEFNPVKPLKGHLKWLMVNPDHRKILIVDGKVAISGGVNISNVYSGRPSGRKKVKGEPLPWRDTDIQIEGPAVAEFQKLFMDTWSKQDGPKLSEPDYYPDLKEAGNALVRVVGSTPGTDNRITFIVYVAAITFAERSIYLTNAYFVPDKQILKAFTDAAGRGVDVKIMLPSNTDSQIVLNAARHNYSELLKAGVKIYERRNVVLHAKTAVIDGVWSTVGSTNLDSLSLLSNDEVNAVVLSREFAVEMERMFANDLVQSDQIELDKWEQRPLSQKIKEAFAHLFSRWL</sequence>
<feature type="domain" description="PLD phosphodiesterase" evidence="8">
    <location>
        <begin position="386"/>
        <end position="413"/>
    </location>
</feature>
<keyword evidence="5" id="KW-0677">Repeat</keyword>
<dbReference type="GO" id="GO:0005886">
    <property type="term" value="C:plasma membrane"/>
    <property type="evidence" value="ECO:0007669"/>
    <property type="project" value="UniProtKB-SubCell"/>
</dbReference>
<dbReference type="Gene3D" id="3.30.870.10">
    <property type="entry name" value="Endonuclease Chain A"/>
    <property type="match status" value="2"/>
</dbReference>